<comment type="caution">
    <text evidence="3">The sequence shown here is derived from an EMBL/GenBank/DDBJ whole genome shotgun (WGS) entry which is preliminary data.</text>
</comment>
<dbReference type="EMBL" id="JANAFB010000015">
    <property type="protein sequence ID" value="MCP3425905.1"/>
    <property type="molecule type" value="Genomic_DNA"/>
</dbReference>
<dbReference type="AlphaFoldDB" id="A0A9X2KID8"/>
<comment type="similarity">
    <text evidence="1">Belongs to the bacterial solute-binding protein 1 family.</text>
</comment>
<dbReference type="InterPro" id="IPR006059">
    <property type="entry name" value="SBP"/>
</dbReference>
<keyword evidence="4" id="KW-1185">Reference proteome</keyword>
<evidence type="ECO:0000313" key="4">
    <source>
        <dbReference type="Proteomes" id="UP001139502"/>
    </source>
</evidence>
<name>A0A9X2KID8_9MICC</name>
<dbReference type="PANTHER" id="PTHR43649">
    <property type="entry name" value="ARABINOSE-BINDING PROTEIN-RELATED"/>
    <property type="match status" value="1"/>
</dbReference>
<dbReference type="InterPro" id="IPR006311">
    <property type="entry name" value="TAT_signal"/>
</dbReference>
<protein>
    <submittedName>
        <fullName evidence="3">ABC transporter substrate-binding protein</fullName>
    </submittedName>
</protein>
<dbReference type="Proteomes" id="UP001139502">
    <property type="component" value="Unassembled WGS sequence"/>
</dbReference>
<gene>
    <name evidence="3" type="ORF">NBM05_07765</name>
</gene>
<sequence length="430" mass="46965">MRREASDDAHRLTRRALLGGGALGALAAGLSGCGAGGGAGGAQEITLYQNKREAIDFFRGLVSEFNEAHSGRIRVIHDTTPGSLSAQFARSTPPALGAYNYNFEMSRFQERGELSDLSDLAEKADIRPAVQDLVDQYPTYPGRTSVIPYSIMGSGVLYNQEVFERHGLEVPTTYSEFLELCGTLRDAGVTPIYQTSGDAWTLAQGVTDYAIGGMLDVAGFFERLRGQGDAAGPDAEVSFSHAFREPFERALEIHSFANSNAASRKYGDGNVAFAQGDAAMYFQGPWALTEIDTINPDARIGVFPLPMTEDPADRKIRVNLDLALWIPESIPHPDAARELLDFLITPELADEYNQANLGFGVRNDSPPIADPRMNDLQGYVDRAAFYQGASVSIPRTILYENYVQGVMTGDSVEGMLRTLDEDWARLARRQ</sequence>
<accession>A0A9X2KID8</accession>
<dbReference type="PROSITE" id="PS51318">
    <property type="entry name" value="TAT"/>
    <property type="match status" value="1"/>
</dbReference>
<dbReference type="SUPFAM" id="SSF53850">
    <property type="entry name" value="Periplasmic binding protein-like II"/>
    <property type="match status" value="1"/>
</dbReference>
<evidence type="ECO:0000256" key="2">
    <source>
        <dbReference type="ARBA" id="ARBA00022448"/>
    </source>
</evidence>
<proteinExistence type="inferred from homology"/>
<keyword evidence="2" id="KW-0813">Transport</keyword>
<dbReference type="Pfam" id="PF01547">
    <property type="entry name" value="SBP_bac_1"/>
    <property type="match status" value="1"/>
</dbReference>
<organism evidence="3 4">
    <name type="scientific">Rothia santali</name>
    <dbReference type="NCBI Taxonomy" id="2949643"/>
    <lineage>
        <taxon>Bacteria</taxon>
        <taxon>Bacillati</taxon>
        <taxon>Actinomycetota</taxon>
        <taxon>Actinomycetes</taxon>
        <taxon>Micrococcales</taxon>
        <taxon>Micrococcaceae</taxon>
        <taxon>Rothia</taxon>
    </lineage>
</organism>
<reference evidence="3" key="1">
    <citation type="submission" date="2022-06" db="EMBL/GenBank/DDBJ databases">
        <title>Rothia sp. isolated from sandalwood seedling.</title>
        <authorList>
            <person name="Tuikhar N."/>
            <person name="Kirdat K."/>
            <person name="Thorat V."/>
            <person name="Swetha P."/>
            <person name="Padma S."/>
            <person name="Sundararaj R."/>
            <person name="Yadav A."/>
        </authorList>
    </citation>
    <scope>NUCLEOTIDE SEQUENCE</scope>
    <source>
        <strain evidence="3">AR01</strain>
    </source>
</reference>
<dbReference type="PROSITE" id="PS51257">
    <property type="entry name" value="PROKAR_LIPOPROTEIN"/>
    <property type="match status" value="1"/>
</dbReference>
<evidence type="ECO:0000313" key="3">
    <source>
        <dbReference type="EMBL" id="MCP3425905.1"/>
    </source>
</evidence>
<dbReference type="RefSeq" id="WP_254166324.1">
    <property type="nucleotide sequence ID" value="NZ_JANAFB010000015.1"/>
</dbReference>
<dbReference type="PANTHER" id="PTHR43649:SF29">
    <property type="entry name" value="OSMOPROTECTIVE COMPOUNDS-BINDING PROTEIN GGTB"/>
    <property type="match status" value="1"/>
</dbReference>
<dbReference type="Gene3D" id="3.40.190.10">
    <property type="entry name" value="Periplasmic binding protein-like II"/>
    <property type="match status" value="2"/>
</dbReference>
<evidence type="ECO:0000256" key="1">
    <source>
        <dbReference type="ARBA" id="ARBA00008520"/>
    </source>
</evidence>
<dbReference type="InterPro" id="IPR050490">
    <property type="entry name" value="Bact_solute-bd_prot1"/>
</dbReference>